<organism evidence="11 12">
    <name type="scientific">Pilimelia columellifera subsp. columellifera</name>
    <dbReference type="NCBI Taxonomy" id="706583"/>
    <lineage>
        <taxon>Bacteria</taxon>
        <taxon>Bacillati</taxon>
        <taxon>Actinomycetota</taxon>
        <taxon>Actinomycetes</taxon>
        <taxon>Micromonosporales</taxon>
        <taxon>Micromonosporaceae</taxon>
        <taxon>Pilimelia</taxon>
    </lineage>
</organism>
<protein>
    <recommendedName>
        <fullName evidence="2">histidine kinase</fullName>
        <ecNumber evidence="2">2.7.13.3</ecNumber>
    </recommendedName>
</protein>
<keyword evidence="9" id="KW-0472">Membrane</keyword>
<keyword evidence="7" id="KW-0067">ATP-binding</keyword>
<dbReference type="Gene3D" id="1.20.5.1930">
    <property type="match status" value="1"/>
</dbReference>
<keyword evidence="12" id="KW-1185">Reference proteome</keyword>
<evidence type="ECO:0000256" key="5">
    <source>
        <dbReference type="ARBA" id="ARBA00022741"/>
    </source>
</evidence>
<accession>A0ABP6B027</accession>
<sequence>MTYDIALAVVLALVDAAICVGVFRLDRPWHWVVLVAQGAINLTIAFRRCWPQTVAAVLAASGLLMLLLPLLAPDNLFPAGLESVWVALPLSAAPAAYSVVAYGSGHGPWWLLALLTVVATQPWQPTVTIAAVGLNITLIPGLLGRHTRDRLRLLRAYADRAQRAEREQHLLAARARADERTRLARELHDVVAHRVSLMVLQAGAMRVSTADPAVADAAERLRRTGCEALVELRDLLGVLHGAAAPEPDLSRHSLADLPQLVEESRTVGAAVRCHTAGDLAVYTPVVSRTAYRVVQEGLTNAHKHAPGAPVDIRVDGYPDRLEVHVHSGAPTDRRDARLRAAGGGLGLRGLRHRVELVSGALTAGATADGGFLLAATLPPAVPTGATT</sequence>
<evidence type="ECO:0000256" key="1">
    <source>
        <dbReference type="ARBA" id="ARBA00000085"/>
    </source>
</evidence>
<dbReference type="Proteomes" id="UP001499978">
    <property type="component" value="Unassembled WGS sequence"/>
</dbReference>
<dbReference type="PANTHER" id="PTHR24421">
    <property type="entry name" value="NITRATE/NITRITE SENSOR PROTEIN NARX-RELATED"/>
    <property type="match status" value="1"/>
</dbReference>
<feature type="transmembrane region" description="Helical" evidence="9">
    <location>
        <begin position="29"/>
        <end position="46"/>
    </location>
</feature>
<dbReference type="EMBL" id="BAAARY010000013">
    <property type="protein sequence ID" value="GAA2527385.1"/>
    <property type="molecule type" value="Genomic_DNA"/>
</dbReference>
<evidence type="ECO:0000256" key="4">
    <source>
        <dbReference type="ARBA" id="ARBA00022679"/>
    </source>
</evidence>
<feature type="transmembrane region" description="Helical" evidence="9">
    <location>
        <begin position="123"/>
        <end position="143"/>
    </location>
</feature>
<feature type="transmembrane region" description="Helical" evidence="9">
    <location>
        <begin position="53"/>
        <end position="72"/>
    </location>
</feature>
<evidence type="ECO:0000256" key="8">
    <source>
        <dbReference type="ARBA" id="ARBA00023012"/>
    </source>
</evidence>
<dbReference type="InterPro" id="IPR011712">
    <property type="entry name" value="Sig_transdc_His_kin_sub3_dim/P"/>
</dbReference>
<evidence type="ECO:0000313" key="11">
    <source>
        <dbReference type="EMBL" id="GAA2527385.1"/>
    </source>
</evidence>
<keyword evidence="9" id="KW-0812">Transmembrane</keyword>
<reference evidence="12" key="1">
    <citation type="journal article" date="2019" name="Int. J. Syst. Evol. Microbiol.">
        <title>The Global Catalogue of Microorganisms (GCM) 10K type strain sequencing project: providing services to taxonomists for standard genome sequencing and annotation.</title>
        <authorList>
            <consortium name="The Broad Institute Genomics Platform"/>
            <consortium name="The Broad Institute Genome Sequencing Center for Infectious Disease"/>
            <person name="Wu L."/>
            <person name="Ma J."/>
        </authorList>
    </citation>
    <scope>NUCLEOTIDE SEQUENCE [LARGE SCALE GENOMIC DNA]</scope>
    <source>
        <strain evidence="12">JCM 3367</strain>
    </source>
</reference>
<evidence type="ECO:0000256" key="6">
    <source>
        <dbReference type="ARBA" id="ARBA00022777"/>
    </source>
</evidence>
<feature type="domain" description="Signal transduction histidine kinase subgroup 3 dimerisation and phosphoacceptor" evidence="10">
    <location>
        <begin position="179"/>
        <end position="240"/>
    </location>
</feature>
<comment type="catalytic activity">
    <reaction evidence="1">
        <text>ATP + protein L-histidine = ADP + protein N-phospho-L-histidine.</text>
        <dbReference type="EC" id="2.7.13.3"/>
    </reaction>
</comment>
<name>A0ABP6B027_9ACTN</name>
<evidence type="ECO:0000256" key="9">
    <source>
        <dbReference type="SAM" id="Phobius"/>
    </source>
</evidence>
<evidence type="ECO:0000256" key="2">
    <source>
        <dbReference type="ARBA" id="ARBA00012438"/>
    </source>
</evidence>
<keyword evidence="9" id="KW-1133">Transmembrane helix</keyword>
<dbReference type="Pfam" id="PF07730">
    <property type="entry name" value="HisKA_3"/>
    <property type="match status" value="1"/>
</dbReference>
<evidence type="ECO:0000256" key="7">
    <source>
        <dbReference type="ARBA" id="ARBA00022840"/>
    </source>
</evidence>
<comment type="caution">
    <text evidence="11">The sequence shown here is derived from an EMBL/GenBank/DDBJ whole genome shotgun (WGS) entry which is preliminary data.</text>
</comment>
<keyword evidence="3" id="KW-0597">Phosphoprotein</keyword>
<dbReference type="PANTHER" id="PTHR24421:SF10">
    <property type="entry name" value="NITRATE_NITRITE SENSOR PROTEIN NARQ"/>
    <property type="match status" value="1"/>
</dbReference>
<dbReference type="InterPro" id="IPR036890">
    <property type="entry name" value="HATPase_C_sf"/>
</dbReference>
<proteinExistence type="predicted"/>
<dbReference type="Gene3D" id="3.30.565.10">
    <property type="entry name" value="Histidine kinase-like ATPase, C-terminal domain"/>
    <property type="match status" value="1"/>
</dbReference>
<keyword evidence="8" id="KW-0902">Two-component regulatory system</keyword>
<evidence type="ECO:0000256" key="3">
    <source>
        <dbReference type="ARBA" id="ARBA00022553"/>
    </source>
</evidence>
<dbReference type="EC" id="2.7.13.3" evidence="2"/>
<keyword evidence="5" id="KW-0547">Nucleotide-binding</keyword>
<dbReference type="InterPro" id="IPR050482">
    <property type="entry name" value="Sensor_HK_TwoCompSys"/>
</dbReference>
<gene>
    <name evidence="11" type="ORF">GCM10010201_27730</name>
</gene>
<keyword evidence="4" id="KW-0808">Transferase</keyword>
<evidence type="ECO:0000259" key="10">
    <source>
        <dbReference type="Pfam" id="PF07730"/>
    </source>
</evidence>
<evidence type="ECO:0000313" key="12">
    <source>
        <dbReference type="Proteomes" id="UP001499978"/>
    </source>
</evidence>
<keyword evidence="6" id="KW-0418">Kinase</keyword>
<dbReference type="SUPFAM" id="SSF55874">
    <property type="entry name" value="ATPase domain of HSP90 chaperone/DNA topoisomerase II/histidine kinase"/>
    <property type="match status" value="1"/>
</dbReference>